<protein>
    <recommendedName>
        <fullName evidence="4">Intein C-terminal splicing domain-containing protein</fullName>
    </recommendedName>
</protein>
<proteinExistence type="predicted"/>
<dbReference type="NCBIfam" id="TIGR01643">
    <property type="entry name" value="YD_repeat_2x"/>
    <property type="match status" value="2"/>
</dbReference>
<organism evidence="2 3">
    <name type="scientific">Actinospica acidithermotolerans</name>
    <dbReference type="NCBI Taxonomy" id="2828514"/>
    <lineage>
        <taxon>Bacteria</taxon>
        <taxon>Bacillati</taxon>
        <taxon>Actinomycetota</taxon>
        <taxon>Actinomycetes</taxon>
        <taxon>Catenulisporales</taxon>
        <taxon>Actinospicaceae</taxon>
        <taxon>Actinospica</taxon>
    </lineage>
</organism>
<accession>A0A941EDX1</accession>
<feature type="compositionally biased region" description="Low complexity" evidence="1">
    <location>
        <begin position="1605"/>
        <end position="1635"/>
    </location>
</feature>
<evidence type="ECO:0008006" key="4">
    <source>
        <dbReference type="Google" id="ProtNLM"/>
    </source>
</evidence>
<dbReference type="EMBL" id="JAGSOH010000063">
    <property type="protein sequence ID" value="MBR7828697.1"/>
    <property type="molecule type" value="Genomic_DNA"/>
</dbReference>
<evidence type="ECO:0000313" key="3">
    <source>
        <dbReference type="Proteomes" id="UP000676325"/>
    </source>
</evidence>
<feature type="compositionally biased region" description="Low complexity" evidence="1">
    <location>
        <begin position="1333"/>
        <end position="1342"/>
    </location>
</feature>
<dbReference type="PANTHER" id="PTHR32305:SF17">
    <property type="entry name" value="TRNA NUCLEASE WAPA"/>
    <property type="match status" value="1"/>
</dbReference>
<sequence length="2113" mass="223920">MVGQVAWAETAAAVQGRSAPRPPATASVPVSPVVSHYAKKTPIPSWRAPKPVWPSGSATVDVSAKGSAAGALPVTVSVPAAGAHAQATSAATAPTSVSVTVEPKAAATAAGVNGVLLRLDRADGRTGNGTLLVSLSYAEFQDAYGADWGQRLTLVALPACSLTTPNLPTCRVETPVKFTHDLAARTLEASVTLPGAAQGSKTAATSAAHTAAGFLVLAADSSSSSGGGGGDFTATTLKPSGSWSAGGATDAFTWSYPISVPGVPGGMKPNLALSYNSQSVDGLTSRTNNQAGIVGDGWGVTESYVERSYQTCHQNPTGSTKTYDNCWTSDNELTLDLNGSTSTLVKDDTTGDYHPLNDSNERVQHETGATNGAQSGEYWIITTADGTEYYFGLNQLPGFASGDPTTNSVDTEPVYSTADLTGSCYNSTFSKSYCEQAYRWNLDYVVDPHGNASSYWYTTDTNYYAQDLGTTAASTSVYTRDSVLSKIEYGQRSGSMYSATPAAEVQLSYNGRCQTSSTGCATSGLSTSTASNWPDVPYDLNCESGAACSSQSPSFWTEDELTGIQTQGLVGSTLDNVDSWALAYSFPPIPGASKGDTSTPALWLASITHTGQDTTAEPSGGIAIPLDSVTFTPTAMENRANLSEGYPWITRDRLTQITTETGEQITVDYSAPACGSSTPSDDSQNTMLCYPEYWYPAGDPSPIKDYFNVFIVNSVTEHDPTGGNDNDDIVTSYTPVGNPAWHYDDNPMTPTNQATWNEFRGYQGMTVSTGTAPDPATKTQYTYFQGMNGDYLTSSSTRSVSVSDTRGGSVPDDNQYAGTAYETQVFNGSSLVTDTINTPWSSAATATHALPNNLPSQQSFMTGQSSTRVYTPLADGSTRETETDYTHDSDGRVTQTNDLGDVTQASQNQCTTTTYADNTSAWIMDLTAEVKTVSVKCSTPPTLPADAMSDKLTFYDGSTTLGAAPSAGNPTMTQAATSYTGSTPTYTTMSRTAYDEYGRVTSSTDADGNVTTTAYTPATGAEQTSTKVTDPMGLVTTTNFDPLRDLTTQTTNPAGYVTTEQYDALGRQTAVYEPGQLASTGTPNLKFSYNVSDSAASVVDSYTLNDDGTYRETEVLYDSMLRSRESQAQTVDGGRDITDVYYNTDGLESETTGQYYNSSAISTTYVQAQPGVVPSATGYTYDGDGRKTAMIAYALGTQTWQTTYSYGGDFATTVPPAGGTAQTVVTNARNEQTDLIQYLAGDPTNYLTDPVADYTDTKYTYFPNGKPATETDAAGNQWSWQYDLLGRQISATDPDTGTTESTYDNNGNVLTVTDERGKQTTNNYDKDSRKVSSYDTTSTQTQSSGNEIASWTFDTIKKGMATSSTSYSNGDTYTSSVLGYNSLAKPQATKITLTGTDAGLVPTAGLTTTYGYTLTGSLSTQTDPAEGSLPTETLNYGYDEFGQPTSLKSTGGTTWTYVSAIGYDEFGDPLEYTMPTVGGNVWAQMTYDPQTQALDSVQTTDSTDAYVVDNLTYSYGNSSGSVSKGSGLVTQIQDAQQSASTVDTQCFTYDYAQRLQQAWTATDACASIPSSGNSSTVGGTDSPYWQSWTYNAAGNRLTEVDHDTSGNTANDTTTTYNYPTAGTSQSDTLSSTTSTGPQASQNTATYKYDTAGETILISGGALGSQSLAWNDQDKLQSVTTSAGATNYAYDASGTQIVVRDPGSTTFTDGDTQIVSTAGVLSGTRYYNVGGTTIAERTSTGLVYDLIPDRQGTDLLEVATTSAQTVIRRQYLPFGATRGTSSWVGGTKGYVGGSEDPTTGMETLGARVYDDVSGRFLSPDPIFEKNDPTQMAGYDYAANDPVTGSDKNGQMFYIDGYGGCGSIAACTQAMHNMSCAQNPVQSGCPGYQFVDPNTNTALFGPIVFSSAMPDYNKRLKQNQPAYDSQQQTEAEQGVLNKLEAAAALAALDGYKESVALLGYWMSKQGGLLIMGQSAIGSYYNVPSVKTMIDSQVRKLMANKAPGPSSFVSMTGWMNPPPKTPTYNGPFSLAFPPSSGGDSRDWYLTMDEMDVRVAAYKSSADQITFSFQVAKYYSFDHSFGPMGLSPSQLEGLNTQGYAQNFYVVGQSAPMTISTN</sequence>
<feature type="region of interest" description="Disordered" evidence="1">
    <location>
        <begin position="1599"/>
        <end position="1641"/>
    </location>
</feature>
<gene>
    <name evidence="2" type="ORF">KDK95_20480</name>
</gene>
<dbReference type="InterPro" id="IPR022385">
    <property type="entry name" value="Rhs_assc_core"/>
</dbReference>
<dbReference type="InterPro" id="IPR006530">
    <property type="entry name" value="YD"/>
</dbReference>
<reference evidence="2" key="1">
    <citation type="submission" date="2021-04" db="EMBL/GenBank/DDBJ databases">
        <title>Genome based classification of Actinospica acidithermotolerans sp. nov., an actinobacterium isolated from an Indonesian hot spring.</title>
        <authorList>
            <person name="Kusuma A.B."/>
            <person name="Putra K.E."/>
            <person name="Nafisah S."/>
            <person name="Loh J."/>
            <person name="Nouioui I."/>
            <person name="Goodfellow M."/>
        </authorList>
    </citation>
    <scope>NUCLEOTIDE SEQUENCE</scope>
    <source>
        <strain evidence="2">MGRD01-02</strain>
    </source>
</reference>
<dbReference type="PANTHER" id="PTHR32305">
    <property type="match status" value="1"/>
</dbReference>
<name>A0A941EDX1_9ACTN</name>
<dbReference type="InterPro" id="IPR031325">
    <property type="entry name" value="RHS_repeat"/>
</dbReference>
<dbReference type="Proteomes" id="UP000676325">
    <property type="component" value="Unassembled WGS sequence"/>
</dbReference>
<dbReference type="NCBIfam" id="TIGR03696">
    <property type="entry name" value="Rhs_assc_core"/>
    <property type="match status" value="1"/>
</dbReference>
<dbReference type="RefSeq" id="WP_212519832.1">
    <property type="nucleotide sequence ID" value="NZ_JAGSOH010000063.1"/>
</dbReference>
<feature type="compositionally biased region" description="Basic and acidic residues" evidence="1">
    <location>
        <begin position="877"/>
        <end position="891"/>
    </location>
</feature>
<evidence type="ECO:0000256" key="1">
    <source>
        <dbReference type="SAM" id="MobiDB-lite"/>
    </source>
</evidence>
<dbReference type="InterPro" id="IPR050708">
    <property type="entry name" value="T6SS_VgrG/RHS"/>
</dbReference>
<feature type="region of interest" description="Disordered" evidence="1">
    <location>
        <begin position="1315"/>
        <end position="1342"/>
    </location>
</feature>
<comment type="caution">
    <text evidence="2">The sequence shown here is derived from an EMBL/GenBank/DDBJ whole genome shotgun (WGS) entry which is preliminary data.</text>
</comment>
<evidence type="ECO:0000313" key="2">
    <source>
        <dbReference type="EMBL" id="MBR7828697.1"/>
    </source>
</evidence>
<feature type="compositionally biased region" description="Basic and acidic residues" evidence="1">
    <location>
        <begin position="1315"/>
        <end position="1332"/>
    </location>
</feature>
<keyword evidence="3" id="KW-1185">Reference proteome</keyword>
<feature type="region of interest" description="Disordered" evidence="1">
    <location>
        <begin position="870"/>
        <end position="897"/>
    </location>
</feature>
<dbReference type="Gene3D" id="2.180.10.10">
    <property type="entry name" value="RHS repeat-associated core"/>
    <property type="match status" value="2"/>
</dbReference>
<dbReference type="Pfam" id="PF05593">
    <property type="entry name" value="RHS_repeat"/>
    <property type="match status" value="1"/>
</dbReference>